<feature type="region of interest" description="Disordered" evidence="1">
    <location>
        <begin position="1"/>
        <end position="49"/>
    </location>
</feature>
<dbReference type="Gene3D" id="4.10.60.10">
    <property type="entry name" value="Zinc finger, CCHC-type"/>
    <property type="match status" value="1"/>
</dbReference>
<evidence type="ECO:0000313" key="2">
    <source>
        <dbReference type="EMBL" id="PMD14319.1"/>
    </source>
</evidence>
<accession>A0A2J6PK06</accession>
<evidence type="ECO:0000256" key="1">
    <source>
        <dbReference type="SAM" id="MobiDB-lite"/>
    </source>
</evidence>
<evidence type="ECO:0008006" key="4">
    <source>
        <dbReference type="Google" id="ProtNLM"/>
    </source>
</evidence>
<dbReference type="AlphaFoldDB" id="A0A2J6PK06"/>
<dbReference type="EMBL" id="KZ613523">
    <property type="protein sequence ID" value="PMD14319.1"/>
    <property type="molecule type" value="Genomic_DNA"/>
</dbReference>
<name>A0A2J6PK06_9HELO</name>
<dbReference type="InterPro" id="IPR036875">
    <property type="entry name" value="Znf_CCHC_sf"/>
</dbReference>
<feature type="compositionally biased region" description="Polar residues" evidence="1">
    <location>
        <begin position="139"/>
        <end position="149"/>
    </location>
</feature>
<feature type="compositionally biased region" description="Basic and acidic residues" evidence="1">
    <location>
        <begin position="373"/>
        <end position="385"/>
    </location>
</feature>
<dbReference type="GO" id="GO:0008270">
    <property type="term" value="F:zinc ion binding"/>
    <property type="evidence" value="ECO:0007669"/>
    <property type="project" value="InterPro"/>
</dbReference>
<dbReference type="Proteomes" id="UP000235672">
    <property type="component" value="Unassembled WGS sequence"/>
</dbReference>
<organism evidence="2 3">
    <name type="scientific">Hyaloscypha hepaticicola</name>
    <dbReference type="NCBI Taxonomy" id="2082293"/>
    <lineage>
        <taxon>Eukaryota</taxon>
        <taxon>Fungi</taxon>
        <taxon>Dikarya</taxon>
        <taxon>Ascomycota</taxon>
        <taxon>Pezizomycotina</taxon>
        <taxon>Leotiomycetes</taxon>
        <taxon>Helotiales</taxon>
        <taxon>Hyaloscyphaceae</taxon>
        <taxon>Hyaloscypha</taxon>
    </lineage>
</organism>
<proteinExistence type="predicted"/>
<gene>
    <name evidence="2" type="ORF">NA56DRAFT_736141</name>
</gene>
<evidence type="ECO:0000313" key="3">
    <source>
        <dbReference type="Proteomes" id="UP000235672"/>
    </source>
</evidence>
<keyword evidence="3" id="KW-1185">Reference proteome</keyword>
<reference evidence="2 3" key="1">
    <citation type="submission" date="2016-05" db="EMBL/GenBank/DDBJ databases">
        <title>A degradative enzymes factory behind the ericoid mycorrhizal symbiosis.</title>
        <authorList>
            <consortium name="DOE Joint Genome Institute"/>
            <person name="Martino E."/>
            <person name="Morin E."/>
            <person name="Grelet G."/>
            <person name="Kuo A."/>
            <person name="Kohler A."/>
            <person name="Daghino S."/>
            <person name="Barry K."/>
            <person name="Choi C."/>
            <person name="Cichocki N."/>
            <person name="Clum A."/>
            <person name="Copeland A."/>
            <person name="Hainaut M."/>
            <person name="Haridas S."/>
            <person name="Labutti K."/>
            <person name="Lindquist E."/>
            <person name="Lipzen A."/>
            <person name="Khouja H.-R."/>
            <person name="Murat C."/>
            <person name="Ohm R."/>
            <person name="Olson A."/>
            <person name="Spatafora J."/>
            <person name="Veneault-Fourrey C."/>
            <person name="Henrissat B."/>
            <person name="Grigoriev I."/>
            <person name="Martin F."/>
            <person name="Perotto S."/>
        </authorList>
    </citation>
    <scope>NUCLEOTIDE SEQUENCE [LARGE SCALE GENOMIC DNA]</scope>
    <source>
        <strain evidence="2 3">UAMH 7357</strain>
    </source>
</reference>
<dbReference type="OrthoDB" id="115435at2759"/>
<feature type="region of interest" description="Disordered" evidence="1">
    <location>
        <begin position="82"/>
        <end position="154"/>
    </location>
</feature>
<feature type="compositionally biased region" description="Pro residues" evidence="1">
    <location>
        <begin position="115"/>
        <end position="126"/>
    </location>
</feature>
<sequence length="392" mass="43257">MSQNPWNGDGYGQDNSSGYGHPHHSGPFPQRTADHHTLPPLPTSTMLHPSTIPTSAAQYYWAGGYRAVEEVFRTYGILQPHQTIPDPLTIPTASTILPPSTMPPSSRPSNHPSRQGPPPTRAPNPLNPRQNAGFRQNRRSGPSTISRPTINGGVRRTFQGQVRQRMEDIQCYNCKELGHPLKHCTVVGDHGFIYGCPRCNAGHFYDSCTNGKRHVNDNRHYLVQLRDGLCPIASNIKYREEDGFVEREHRPLTPAYALQNATFFRHYDYTTKQPRARDPLMDHPMTIPSNLLTYEGVVAAAARAPAISSTINSSAPPFSSASDHQIGGLAEDILADVDYELPSKARTLEKSDAKVVAGGEDYDGIDEIMDMKLPWEKSGKEKGMGEGRGQGV</sequence>
<dbReference type="STRING" id="1745343.A0A2J6PK06"/>
<dbReference type="SUPFAM" id="SSF57756">
    <property type="entry name" value="Retrovirus zinc finger-like domains"/>
    <property type="match status" value="1"/>
</dbReference>
<protein>
    <recommendedName>
        <fullName evidence="4">CCHC-type domain-containing protein</fullName>
    </recommendedName>
</protein>
<feature type="region of interest" description="Disordered" evidence="1">
    <location>
        <begin position="373"/>
        <end position="392"/>
    </location>
</feature>
<dbReference type="GO" id="GO:0003676">
    <property type="term" value="F:nucleic acid binding"/>
    <property type="evidence" value="ECO:0007669"/>
    <property type="project" value="InterPro"/>
</dbReference>